<keyword evidence="2" id="KW-1185">Reference proteome</keyword>
<evidence type="ECO:0000313" key="2">
    <source>
        <dbReference type="Proteomes" id="UP000005167"/>
    </source>
</evidence>
<dbReference type="Proteomes" id="UP000005167">
    <property type="component" value="Unassembled WGS sequence"/>
</dbReference>
<organism evidence="1 2">
    <name type="scientific">endosymbiont of Tevnia jerichonana</name>
    <name type="common">vent Tica</name>
    <dbReference type="NCBI Taxonomy" id="1049564"/>
    <lineage>
        <taxon>Bacteria</taxon>
        <taxon>Pseudomonadati</taxon>
        <taxon>Pseudomonadota</taxon>
        <taxon>Gammaproteobacteria</taxon>
        <taxon>sulfur-oxidizing symbionts</taxon>
    </lineage>
</organism>
<comment type="caution">
    <text evidence="1">The sequence shown here is derived from an EMBL/GenBank/DDBJ whole genome shotgun (WGS) entry which is preliminary data.</text>
</comment>
<accession>G2FBR3</accession>
<dbReference type="eggNOG" id="COG0028">
    <property type="taxonomic scope" value="Bacteria"/>
</dbReference>
<proteinExistence type="predicted"/>
<gene>
    <name evidence="1" type="ORF">TevJSym_ab00960</name>
</gene>
<reference evidence="1 2" key="1">
    <citation type="journal article" date="2011" name="ISME J.">
        <title>The endosymbionts of the deep-sea tubeworms Riftia pachyptila and Tevnia jerichonana share an identical physiology as revealed by proteogenomic analyses.</title>
        <authorList>
            <person name="Gardebrecht A."/>
            <person name="Markert S."/>
            <person name="Felbeck H."/>
            <person name="Thuermer A."/>
            <person name="Albrecht D."/>
            <person name="Wollherr A."/>
            <person name="Kabisch J."/>
            <person name="Lehmann R."/>
            <person name="Daniel R."/>
            <person name="Liesegang H."/>
            <person name="Hecker M."/>
            <person name="Sievert S.M."/>
            <person name="Schweder T."/>
        </authorList>
    </citation>
    <scope>NUCLEOTIDE SEQUENCE [LARGE SCALE GENOMIC DNA]</scope>
</reference>
<dbReference type="EMBL" id="AFZB01000002">
    <property type="protein sequence ID" value="EGW55744.1"/>
    <property type="molecule type" value="Genomic_DNA"/>
</dbReference>
<protein>
    <submittedName>
        <fullName evidence="1">Uncharacterized protein</fullName>
    </submittedName>
</protein>
<evidence type="ECO:0000313" key="1">
    <source>
        <dbReference type="EMBL" id="EGW55744.1"/>
    </source>
</evidence>
<dbReference type="AlphaFoldDB" id="G2FBR3"/>
<sequence length="69" mass="7670">MRCWSEIKEPEIIPELVRKAFKEAQAEKPGGTFISFPENIAGSEMVAPLKVQAAMPPSPPRQRSNRPPP</sequence>
<name>G2FBR3_9GAMM</name>